<dbReference type="EMBL" id="QUAK01000194">
    <property type="protein sequence ID" value="RFU83594.1"/>
    <property type="molecule type" value="Genomic_DNA"/>
</dbReference>
<dbReference type="Pfam" id="PF14470">
    <property type="entry name" value="bPH_3"/>
    <property type="match status" value="1"/>
</dbReference>
<accession>A0A372LY46</accession>
<evidence type="ECO:0000313" key="4">
    <source>
        <dbReference type="Proteomes" id="UP000263094"/>
    </source>
</evidence>
<organism evidence="3 4">
    <name type="scientific">Streptomyces triticagri</name>
    <dbReference type="NCBI Taxonomy" id="2293568"/>
    <lineage>
        <taxon>Bacteria</taxon>
        <taxon>Bacillati</taxon>
        <taxon>Actinomycetota</taxon>
        <taxon>Actinomycetes</taxon>
        <taxon>Kitasatosporales</taxon>
        <taxon>Streptomycetaceae</taxon>
        <taxon>Streptomyces</taxon>
    </lineage>
</organism>
<protein>
    <recommendedName>
        <fullName evidence="5">YokE-like PH domain-containing protein</fullName>
    </recommendedName>
</protein>
<evidence type="ECO:0000259" key="2">
    <source>
        <dbReference type="Pfam" id="PF14470"/>
    </source>
</evidence>
<dbReference type="Proteomes" id="UP000263094">
    <property type="component" value="Unassembled WGS sequence"/>
</dbReference>
<comment type="caution">
    <text evidence="3">The sequence shown here is derived from an EMBL/GenBank/DDBJ whole genome shotgun (WGS) entry which is preliminary data.</text>
</comment>
<dbReference type="Pfam" id="PF09851">
    <property type="entry name" value="SHOCT"/>
    <property type="match status" value="1"/>
</dbReference>
<name>A0A372LY46_9ACTN</name>
<evidence type="ECO:0000259" key="1">
    <source>
        <dbReference type="Pfam" id="PF09851"/>
    </source>
</evidence>
<dbReference type="InterPro" id="IPR039519">
    <property type="entry name" value="YokE-like_PH"/>
</dbReference>
<gene>
    <name evidence="3" type="ORF">DY218_27185</name>
</gene>
<dbReference type="AlphaFoldDB" id="A0A372LY46"/>
<evidence type="ECO:0000313" key="3">
    <source>
        <dbReference type="EMBL" id="RFU83594.1"/>
    </source>
</evidence>
<feature type="domain" description="YokE-like PH" evidence="2">
    <location>
        <begin position="78"/>
        <end position="162"/>
    </location>
</feature>
<keyword evidence="4" id="KW-1185">Reference proteome</keyword>
<feature type="domain" description="SHOCT" evidence="1">
    <location>
        <begin position="192"/>
        <end position="216"/>
    </location>
</feature>
<proteinExistence type="predicted"/>
<sequence length="221" mass="23599">MAGDGSTLGAGVTGSTNALVRVDWIKMSGLRCGLTSITRRNPCAMARPDIDAAVKKLPWGMATSHRSQIERLPKALMDGEAVEEIVVGEYGSHRNKHGLLVLTSARLLLVRSGLVNQEIEEFHFNRISSVELKAGFTDTVTIHASGNTAEFKKVPAGSAKALRDRLSMILAQGGTPPPQPEAPASSADVTSRLQTLDQLLAAGVITDAEHQQQRAQVIQSI</sequence>
<dbReference type="InterPro" id="IPR018649">
    <property type="entry name" value="SHOCT"/>
</dbReference>
<evidence type="ECO:0008006" key="5">
    <source>
        <dbReference type="Google" id="ProtNLM"/>
    </source>
</evidence>
<reference evidence="3 4" key="1">
    <citation type="submission" date="2018-08" db="EMBL/GenBank/DDBJ databases">
        <title>Isolation, diversity and antifungal activity of Actinobacteria from wheat.</title>
        <authorList>
            <person name="Han C."/>
        </authorList>
    </citation>
    <scope>NUCLEOTIDE SEQUENCE [LARGE SCALE GENOMIC DNA]</scope>
    <source>
        <strain evidence="3 4">NEAU-YY421</strain>
    </source>
</reference>